<dbReference type="SUPFAM" id="SSF48452">
    <property type="entry name" value="TPR-like"/>
    <property type="match status" value="3"/>
</dbReference>
<sequence>MRGLALCFLVMFGLAGGVQLWAKPQSAPEHLLRQYDQLQREGRQAQAEGLRRRLTEYYGDHVGVQVALAREAMRSGEWEFALAMLAEAGRSDGQALEVRMARAEIYRRQKRISEALQELETALRRARDHELADRAIGLMRLMQGQWEATIVHLTRHLNRSDGQDADAYCWRGLAWLRSGRPAQAEADFARALQLVPDLPEIWLYRAQALEGQGKLSEAVAAYARYLAESPQDSEARLAYAKLLQQLRRPSEVLKELRLVLQQRPNQREVLELVLQTARQTRQYHLALEVIERLISLDPANAQLWLQKSLLLDLMYRDKEALAALDEYEKLIRKNAPRLLPSYYARRANAYRKLGRLEEALQSLNTALDMSPSYGYAYYLRADVYWRLGKVEAALADLDTAEKTNNERYPQLYIKRAEILRAQGKWDEALKQLDRAVETAPTVSFARTQRAGLLLTMGRWEDALQEYTQVREDTQEHPSTAAYARAMSAALQGDWEQAERIAEDHLADMPTDPLTGYNMACAWALFADLRVRKFQALPSDPQVILYKQRALALLEKTFQVGYTDRWHTVHDPDLFCLHREAAFWQIVGTSRPFTEP</sequence>
<dbReference type="Pfam" id="PF13414">
    <property type="entry name" value="TPR_11"/>
    <property type="match status" value="1"/>
</dbReference>
<gene>
    <name evidence="4" type="ORF">HGMM_F07G10C07</name>
</gene>
<reference evidence="4" key="1">
    <citation type="journal article" date="2005" name="Environ. Microbiol.">
        <title>Genetic and functional properties of uncultivated thermophilic crenarchaeotes from a subsurface gold mine as revealed by analysis of genome fragments.</title>
        <authorList>
            <person name="Nunoura T."/>
            <person name="Hirayama H."/>
            <person name="Takami H."/>
            <person name="Oida H."/>
            <person name="Nishi S."/>
            <person name="Shimamura S."/>
            <person name="Suzuki Y."/>
            <person name="Inagaki F."/>
            <person name="Takai K."/>
            <person name="Nealson K.H."/>
            <person name="Horikoshi K."/>
        </authorList>
    </citation>
    <scope>NUCLEOTIDE SEQUENCE</scope>
</reference>
<proteinExistence type="predicted"/>
<dbReference type="PANTHER" id="PTHR44858">
    <property type="entry name" value="TETRATRICOPEPTIDE REPEAT PROTEIN 6"/>
    <property type="match status" value="1"/>
</dbReference>
<dbReference type="Gene3D" id="1.25.40.10">
    <property type="entry name" value="Tetratricopeptide repeat domain"/>
    <property type="match status" value="4"/>
</dbReference>
<dbReference type="InterPro" id="IPR011990">
    <property type="entry name" value="TPR-like_helical_dom_sf"/>
</dbReference>
<feature type="repeat" description="TPR" evidence="3">
    <location>
        <begin position="409"/>
        <end position="442"/>
    </location>
</feature>
<feature type="repeat" description="TPR" evidence="3">
    <location>
        <begin position="340"/>
        <end position="373"/>
    </location>
</feature>
<accession>H5SBZ3</accession>
<reference evidence="4" key="2">
    <citation type="journal article" date="2012" name="PLoS ONE">
        <title>A Deeply Branching Thermophilic Bacterium with an Ancient Acetyl-CoA Pathway Dominates a Subsurface Ecosystem.</title>
        <authorList>
            <person name="Takami H."/>
            <person name="Noguchi H."/>
            <person name="Takaki Y."/>
            <person name="Uchiyama I."/>
            <person name="Toyoda A."/>
            <person name="Nishi S."/>
            <person name="Chee G.-J."/>
            <person name="Arai W."/>
            <person name="Nunoura T."/>
            <person name="Itoh T."/>
            <person name="Hattori M."/>
            <person name="Takai K."/>
        </authorList>
    </citation>
    <scope>NUCLEOTIDE SEQUENCE</scope>
</reference>
<evidence type="ECO:0000256" key="2">
    <source>
        <dbReference type="ARBA" id="ARBA00022803"/>
    </source>
</evidence>
<name>H5SBZ3_9BACT</name>
<dbReference type="EMBL" id="AP011664">
    <property type="protein sequence ID" value="BAL53679.1"/>
    <property type="molecule type" value="Genomic_DNA"/>
</dbReference>
<evidence type="ECO:0000256" key="3">
    <source>
        <dbReference type="PROSITE-ProRule" id="PRU00339"/>
    </source>
</evidence>
<dbReference type="SMART" id="SM00028">
    <property type="entry name" value="TPR"/>
    <property type="match status" value="8"/>
</dbReference>
<dbReference type="Pfam" id="PF13432">
    <property type="entry name" value="TPR_16"/>
    <property type="match status" value="2"/>
</dbReference>
<evidence type="ECO:0000256" key="1">
    <source>
        <dbReference type="ARBA" id="ARBA00022737"/>
    </source>
</evidence>
<evidence type="ECO:0000313" key="4">
    <source>
        <dbReference type="EMBL" id="BAL53679.1"/>
    </source>
</evidence>
<organism evidence="4">
    <name type="scientific">uncultured Planctomycetota bacterium</name>
    <dbReference type="NCBI Taxonomy" id="120965"/>
    <lineage>
        <taxon>Bacteria</taxon>
        <taxon>Pseudomonadati</taxon>
        <taxon>Planctomycetota</taxon>
        <taxon>environmental samples</taxon>
    </lineage>
</organism>
<dbReference type="InterPro" id="IPR019734">
    <property type="entry name" value="TPR_rpt"/>
</dbReference>
<evidence type="ECO:0008006" key="5">
    <source>
        <dbReference type="Google" id="ProtNLM"/>
    </source>
</evidence>
<dbReference type="InterPro" id="IPR050498">
    <property type="entry name" value="Ycf3"/>
</dbReference>
<dbReference type="Pfam" id="PF14559">
    <property type="entry name" value="TPR_19"/>
    <property type="match status" value="1"/>
</dbReference>
<keyword evidence="2 3" id="KW-0802">TPR repeat</keyword>
<feature type="repeat" description="TPR" evidence="3">
    <location>
        <begin position="165"/>
        <end position="198"/>
    </location>
</feature>
<protein>
    <recommendedName>
        <fullName evidence="5">Tetratricopeptide repeat protein</fullName>
    </recommendedName>
</protein>
<keyword evidence="1" id="KW-0677">Repeat</keyword>
<dbReference type="AlphaFoldDB" id="H5SBZ3"/>
<dbReference type="PANTHER" id="PTHR44858:SF1">
    <property type="entry name" value="UDP-N-ACETYLGLUCOSAMINE--PEPTIDE N-ACETYLGLUCOSAMINYLTRANSFERASE SPINDLY-RELATED"/>
    <property type="match status" value="1"/>
</dbReference>
<dbReference type="PROSITE" id="PS50005">
    <property type="entry name" value="TPR"/>
    <property type="match status" value="3"/>
</dbReference>
<dbReference type="PROSITE" id="PS50293">
    <property type="entry name" value="TPR_REGION"/>
    <property type="match status" value="1"/>
</dbReference>